<reference evidence="2" key="1">
    <citation type="submission" date="2020-05" db="EMBL/GenBank/DDBJ databases">
        <title>Mycena genomes resolve the evolution of fungal bioluminescence.</title>
        <authorList>
            <person name="Tsai I.J."/>
        </authorList>
    </citation>
    <scope>NUCLEOTIDE SEQUENCE</scope>
    <source>
        <strain evidence="2">CCC161011</strain>
    </source>
</reference>
<dbReference type="Proteomes" id="UP000620124">
    <property type="component" value="Unassembled WGS sequence"/>
</dbReference>
<name>A0A8H6XPG5_9AGAR</name>
<sequence>MHSSSSPASSINPHSFVNNNLSAPSLRDLAKSQAIGHIEAGPLLLSPFSVVLLPNCLLFYSPLSFISFIASITKNFQAPSPQTATQTHLEADGALLSPLNQVRSFLARSWTALEVSGRNMSSSTTTSYRTPRHSASSAPMLHNGVESVLEPTSLPHAQGHKPFIFGALPPLHPTWLHPCASSSFSSYALAILPPPTPSTSPSPRPLPRALPFHHNTILGVPPRPNKRVRARCPEAIRASQVRAYICKGEGNASARDLALHRVFIIDHSPFLFLDIHLPHRLIIFIHRHLSTSHPIKSTSTSSKTTPSLKPKQLTGPGVPPSPEASSVCWGPLIGAARGYVRSIASGVVVVVVGG</sequence>
<dbReference type="EMBL" id="JACAZI010000015">
    <property type="protein sequence ID" value="KAF7344091.1"/>
    <property type="molecule type" value="Genomic_DNA"/>
</dbReference>
<comment type="caution">
    <text evidence="2">The sequence shown here is derived from an EMBL/GenBank/DDBJ whole genome shotgun (WGS) entry which is preliminary data.</text>
</comment>
<keyword evidence="3" id="KW-1185">Reference proteome</keyword>
<evidence type="ECO:0000313" key="2">
    <source>
        <dbReference type="EMBL" id="KAF7344091.1"/>
    </source>
</evidence>
<feature type="region of interest" description="Disordered" evidence="1">
    <location>
        <begin position="293"/>
        <end position="322"/>
    </location>
</feature>
<protein>
    <submittedName>
        <fullName evidence="2">Uncharacterized protein</fullName>
    </submittedName>
</protein>
<feature type="compositionally biased region" description="Low complexity" evidence="1">
    <location>
        <begin position="293"/>
        <end position="311"/>
    </location>
</feature>
<accession>A0A8H6XPG5</accession>
<dbReference type="AlphaFoldDB" id="A0A8H6XPG5"/>
<organism evidence="2 3">
    <name type="scientific">Mycena venus</name>
    <dbReference type="NCBI Taxonomy" id="2733690"/>
    <lineage>
        <taxon>Eukaryota</taxon>
        <taxon>Fungi</taxon>
        <taxon>Dikarya</taxon>
        <taxon>Basidiomycota</taxon>
        <taxon>Agaricomycotina</taxon>
        <taxon>Agaricomycetes</taxon>
        <taxon>Agaricomycetidae</taxon>
        <taxon>Agaricales</taxon>
        <taxon>Marasmiineae</taxon>
        <taxon>Mycenaceae</taxon>
        <taxon>Mycena</taxon>
    </lineage>
</organism>
<evidence type="ECO:0000313" key="3">
    <source>
        <dbReference type="Proteomes" id="UP000620124"/>
    </source>
</evidence>
<evidence type="ECO:0000256" key="1">
    <source>
        <dbReference type="SAM" id="MobiDB-lite"/>
    </source>
</evidence>
<gene>
    <name evidence="2" type="ORF">MVEN_01698800</name>
</gene>
<proteinExistence type="predicted"/>